<sequence>MAPAEHRQIPNSSVVRALSIVGDGWVLRLLREAFRGVRRFSDFHERLGIPKAVLSKRLTHLVESGMFSLYEYQSVPLRHEYRLTEMGLDFWRVLLTMWDWEIRWDPDPGDMRLRLTHLDCGHESRPVSSCSHCTQPLQLADISRRPGPGQGSETMLPPRSRRRMNAGSAKSPGEPTLRSQIIRTVGDRWTPMVMGCIFRGNRRFNELEAELRIPPYILGQRLNELLELELIERRRYQEAPPRDEFLLTAKGLAQHHYTLQLMRWGDRWLAGDKGLPQLMIHNLCGHVFHADLRCSHCGEVLERERVRLL</sequence>
<dbReference type="SUPFAM" id="SSF46785">
    <property type="entry name" value="Winged helix' DNA-binding domain"/>
    <property type="match status" value="2"/>
</dbReference>
<accession>A0A643G2P8</accession>
<reference evidence="5 6" key="1">
    <citation type="submission" date="2020-10" db="EMBL/GenBank/DDBJ databases">
        <title>Complete genome sequence of Cupriavidus basilensis CCUG 49340T.</title>
        <authorList>
            <person name="Salva-Serra F."/>
            <person name="Donoso R.A."/>
            <person name="Cho K.H."/>
            <person name="Yoo J.A."/>
            <person name="Lee K."/>
            <person name="Yoon S.-H."/>
            <person name="Perez-Pantoja D."/>
            <person name="Moore E.R.B."/>
        </authorList>
    </citation>
    <scope>NUCLEOTIDE SEQUENCE [LARGE SCALE GENOMIC DNA]</scope>
    <source>
        <strain evidence="6">CCUG 49340</strain>
        <plasmid evidence="5 6">pRK1-2</plasmid>
    </source>
</reference>
<evidence type="ECO:0000313" key="6">
    <source>
        <dbReference type="Proteomes" id="UP000397656"/>
    </source>
</evidence>
<dbReference type="Pfam" id="PF01638">
    <property type="entry name" value="HxlR"/>
    <property type="match status" value="2"/>
</dbReference>
<keyword evidence="2" id="KW-0238">DNA-binding</keyword>
<dbReference type="RefSeq" id="WP_150984747.1">
    <property type="nucleotide sequence ID" value="NZ_CP062806.1"/>
</dbReference>
<dbReference type="PANTHER" id="PTHR33204:SF18">
    <property type="entry name" value="TRANSCRIPTIONAL REGULATORY PROTEIN"/>
    <property type="match status" value="1"/>
</dbReference>
<evidence type="ECO:0000313" key="5">
    <source>
        <dbReference type="EMBL" id="QOT82135.1"/>
    </source>
</evidence>
<keyword evidence="3" id="KW-0804">Transcription</keyword>
<dbReference type="PROSITE" id="PS51118">
    <property type="entry name" value="HTH_HXLR"/>
    <property type="match status" value="2"/>
</dbReference>
<dbReference type="InterPro" id="IPR036388">
    <property type="entry name" value="WH-like_DNA-bd_sf"/>
</dbReference>
<keyword evidence="5" id="KW-0614">Plasmid</keyword>
<name>A0A643G2P8_9BURK</name>
<dbReference type="InterPro" id="IPR002577">
    <property type="entry name" value="HTH_HxlR"/>
</dbReference>
<dbReference type="GeneID" id="98406830"/>
<gene>
    <name evidence="5" type="ORF">F7R26_038325</name>
</gene>
<feature type="domain" description="HTH hxlR-type" evidence="4">
    <location>
        <begin position="9"/>
        <end position="109"/>
    </location>
</feature>
<evidence type="ECO:0000256" key="2">
    <source>
        <dbReference type="ARBA" id="ARBA00023125"/>
    </source>
</evidence>
<organism evidence="5 6">
    <name type="scientific">Cupriavidus basilensis</name>
    <dbReference type="NCBI Taxonomy" id="68895"/>
    <lineage>
        <taxon>Bacteria</taxon>
        <taxon>Pseudomonadati</taxon>
        <taxon>Pseudomonadota</taxon>
        <taxon>Betaproteobacteria</taxon>
        <taxon>Burkholderiales</taxon>
        <taxon>Burkholderiaceae</taxon>
        <taxon>Cupriavidus</taxon>
    </lineage>
</organism>
<dbReference type="Gene3D" id="1.10.10.10">
    <property type="entry name" value="Winged helix-like DNA-binding domain superfamily/Winged helix DNA-binding domain"/>
    <property type="match status" value="2"/>
</dbReference>
<evidence type="ECO:0000259" key="4">
    <source>
        <dbReference type="PROSITE" id="PS51118"/>
    </source>
</evidence>
<feature type="domain" description="HTH hxlR-type" evidence="4">
    <location>
        <begin position="174"/>
        <end position="273"/>
    </location>
</feature>
<keyword evidence="1" id="KW-0805">Transcription regulation</keyword>
<dbReference type="GO" id="GO:0003677">
    <property type="term" value="F:DNA binding"/>
    <property type="evidence" value="ECO:0007669"/>
    <property type="project" value="UniProtKB-KW"/>
</dbReference>
<evidence type="ECO:0000256" key="1">
    <source>
        <dbReference type="ARBA" id="ARBA00023015"/>
    </source>
</evidence>
<proteinExistence type="predicted"/>
<dbReference type="EMBL" id="CP062806">
    <property type="protein sequence ID" value="QOT82135.1"/>
    <property type="molecule type" value="Genomic_DNA"/>
</dbReference>
<dbReference type="Proteomes" id="UP000397656">
    <property type="component" value="Plasmid pRK1-2"/>
</dbReference>
<dbReference type="PANTHER" id="PTHR33204">
    <property type="entry name" value="TRANSCRIPTIONAL REGULATOR, MARR FAMILY"/>
    <property type="match status" value="1"/>
</dbReference>
<dbReference type="AlphaFoldDB" id="A0A643G2P8"/>
<dbReference type="InterPro" id="IPR036390">
    <property type="entry name" value="WH_DNA-bd_sf"/>
</dbReference>
<protein>
    <submittedName>
        <fullName evidence="5">Helix-turn-helix transcriptional regulator</fullName>
    </submittedName>
</protein>
<evidence type="ECO:0000256" key="3">
    <source>
        <dbReference type="ARBA" id="ARBA00023163"/>
    </source>
</evidence>
<geneLocation type="plasmid" evidence="5 6">
    <name>pRK1-2</name>
</geneLocation>